<evidence type="ECO:0000256" key="1">
    <source>
        <dbReference type="ARBA" id="ARBA00004651"/>
    </source>
</evidence>
<organism evidence="9">
    <name type="scientific">Microvirga ossetica</name>
    <dbReference type="NCBI Taxonomy" id="1882682"/>
    <lineage>
        <taxon>Bacteria</taxon>
        <taxon>Pseudomonadati</taxon>
        <taxon>Pseudomonadota</taxon>
        <taxon>Alphaproteobacteria</taxon>
        <taxon>Hyphomicrobiales</taxon>
        <taxon>Methylobacteriaceae</taxon>
        <taxon>Microvirga</taxon>
    </lineage>
</organism>
<dbReference type="GO" id="GO:0015385">
    <property type="term" value="F:sodium:proton antiporter activity"/>
    <property type="evidence" value="ECO:0007669"/>
    <property type="project" value="TreeGrafter"/>
</dbReference>
<dbReference type="RefSeq" id="WP_099508401.1">
    <property type="nucleotide sequence ID" value="NZ_CP016616.1"/>
</dbReference>
<reference evidence="9" key="1">
    <citation type="submission" date="2016-07" db="EMBL/GenBank/DDBJ databases">
        <title>Microvirga ossetica sp. nov. a new species of rhizobia isolated from root nodules of the legume species Vicia alpestris Steven originated from North Ossetia region in the Caucasus.</title>
        <authorList>
            <person name="Safronova V.I."/>
            <person name="Kuznetsova I.G."/>
            <person name="Sazanova A.L."/>
            <person name="Belimov A."/>
            <person name="Andronov E."/>
            <person name="Osledkin Y.S."/>
            <person name="Onishchuk O.P."/>
            <person name="Kurchak O.N."/>
            <person name="Shaposhnikov A.I."/>
            <person name="Willems A."/>
            <person name="Tikhonovich I.A."/>
        </authorList>
    </citation>
    <scope>NUCLEOTIDE SEQUENCE [LARGE SCALE GENOMIC DNA]</scope>
    <source>
        <strain evidence="9">V5/3M</strain>
    </source>
</reference>
<evidence type="ECO:0000313" key="9">
    <source>
        <dbReference type="EMBL" id="ANY77402.1"/>
    </source>
</evidence>
<accession>A0A1B2EBZ9</accession>
<evidence type="ECO:0000256" key="6">
    <source>
        <dbReference type="ARBA" id="ARBA00022989"/>
    </source>
</evidence>
<comment type="subcellular location">
    <subcellularLocation>
        <location evidence="1">Cell membrane</location>
        <topology evidence="1">Multi-pass membrane protein</topology>
    </subcellularLocation>
</comment>
<keyword evidence="4" id="KW-1003">Cell membrane</keyword>
<protein>
    <submittedName>
        <fullName evidence="9">Cation:proton antiporter</fullName>
    </submittedName>
</protein>
<keyword evidence="7 8" id="KW-0472">Membrane</keyword>
<feature type="transmembrane region" description="Helical" evidence="8">
    <location>
        <begin position="33"/>
        <end position="52"/>
    </location>
</feature>
<comment type="similarity">
    <text evidence="2">Belongs to the CPA3 antiporters (TC 2.A.63) subunit F family.</text>
</comment>
<dbReference type="GO" id="GO:0005886">
    <property type="term" value="C:plasma membrane"/>
    <property type="evidence" value="ECO:0007669"/>
    <property type="project" value="UniProtKB-SubCell"/>
</dbReference>
<dbReference type="Pfam" id="PF04066">
    <property type="entry name" value="MrpF_PhaF"/>
    <property type="match status" value="1"/>
</dbReference>
<dbReference type="PANTHER" id="PTHR34702:SF1">
    <property type="entry name" value="NA(+)_H(+) ANTIPORTER SUBUNIT F"/>
    <property type="match status" value="1"/>
</dbReference>
<gene>
    <name evidence="9" type="ORF">BB934_03510</name>
</gene>
<keyword evidence="5 8" id="KW-0812">Transmembrane</keyword>
<feature type="transmembrane region" description="Helical" evidence="8">
    <location>
        <begin position="6"/>
        <end position="26"/>
    </location>
</feature>
<dbReference type="OrthoDB" id="9800226at2"/>
<evidence type="ECO:0000256" key="7">
    <source>
        <dbReference type="ARBA" id="ARBA00023136"/>
    </source>
</evidence>
<dbReference type="EMBL" id="CP016616">
    <property type="protein sequence ID" value="ANY77402.1"/>
    <property type="molecule type" value="Genomic_DNA"/>
</dbReference>
<dbReference type="KEGG" id="moc:BB934_03510"/>
<name>A0A1B2EBZ9_9HYPH</name>
<evidence type="ECO:0000256" key="5">
    <source>
        <dbReference type="ARBA" id="ARBA00022692"/>
    </source>
</evidence>
<sequence>MAETIVQLAAVLILGAILLGITRLMLGPTLIDRIVAIDMLTIIAISLIVLYAHVSGRFVYIDVALVYGLLSFLAVLALARFLEKGL</sequence>
<dbReference type="InterPro" id="IPR007208">
    <property type="entry name" value="MrpF/PhaF-like"/>
</dbReference>
<proteinExistence type="inferred from homology"/>
<dbReference type="PANTHER" id="PTHR34702">
    <property type="entry name" value="NA(+)/H(+) ANTIPORTER SUBUNIT F1"/>
    <property type="match status" value="1"/>
</dbReference>
<keyword evidence="6 8" id="KW-1133">Transmembrane helix</keyword>
<keyword evidence="3" id="KW-0813">Transport</keyword>
<dbReference type="AlphaFoldDB" id="A0A1B2EBZ9"/>
<feature type="transmembrane region" description="Helical" evidence="8">
    <location>
        <begin position="58"/>
        <end position="82"/>
    </location>
</feature>
<evidence type="ECO:0000256" key="2">
    <source>
        <dbReference type="ARBA" id="ARBA00009212"/>
    </source>
</evidence>
<evidence type="ECO:0000256" key="8">
    <source>
        <dbReference type="SAM" id="Phobius"/>
    </source>
</evidence>
<evidence type="ECO:0000256" key="4">
    <source>
        <dbReference type="ARBA" id="ARBA00022475"/>
    </source>
</evidence>
<evidence type="ECO:0000256" key="3">
    <source>
        <dbReference type="ARBA" id="ARBA00022448"/>
    </source>
</evidence>